<name>A0A914XGR0_9BILA</name>
<dbReference type="PANTHER" id="PTHR23227">
    <property type="entry name" value="BUCENTAUR RELATED"/>
    <property type="match status" value="1"/>
</dbReference>
<evidence type="ECO:0000313" key="2">
    <source>
        <dbReference type="WBParaSite" id="PSAMB.scaffold7991size6792.g30829.t1"/>
    </source>
</evidence>
<protein>
    <submittedName>
        <fullName evidence="2">Craniofacial development protein 2</fullName>
    </submittedName>
</protein>
<keyword evidence="1" id="KW-1185">Reference proteome</keyword>
<accession>A0A914XGR0</accession>
<reference evidence="2" key="1">
    <citation type="submission" date="2022-11" db="UniProtKB">
        <authorList>
            <consortium name="WormBaseParasite"/>
        </authorList>
    </citation>
    <scope>IDENTIFICATION</scope>
</reference>
<dbReference type="PANTHER" id="PTHR23227:SF67">
    <property type="entry name" value="CRANIOFACIAL DEVELOPMENT PROTEIN 2-LIKE"/>
    <property type="match status" value="1"/>
</dbReference>
<dbReference type="AlphaFoldDB" id="A0A914XGR0"/>
<dbReference type="InterPro" id="IPR036691">
    <property type="entry name" value="Endo/exonu/phosph_ase_sf"/>
</dbReference>
<dbReference type="Gene3D" id="3.60.10.10">
    <property type="entry name" value="Endonuclease/exonuclease/phosphatase"/>
    <property type="match status" value="1"/>
</dbReference>
<dbReference type="InterPro" id="IPR027124">
    <property type="entry name" value="Swc5/CFDP1/2"/>
</dbReference>
<evidence type="ECO:0000313" key="1">
    <source>
        <dbReference type="Proteomes" id="UP000887566"/>
    </source>
</evidence>
<organism evidence="1 2">
    <name type="scientific">Plectus sambesii</name>
    <dbReference type="NCBI Taxonomy" id="2011161"/>
    <lineage>
        <taxon>Eukaryota</taxon>
        <taxon>Metazoa</taxon>
        <taxon>Ecdysozoa</taxon>
        <taxon>Nematoda</taxon>
        <taxon>Chromadorea</taxon>
        <taxon>Plectida</taxon>
        <taxon>Plectina</taxon>
        <taxon>Plectoidea</taxon>
        <taxon>Plectidae</taxon>
        <taxon>Plectus</taxon>
    </lineage>
</organism>
<dbReference type="WBParaSite" id="PSAMB.scaffold7991size6792.g30829.t1">
    <property type="protein sequence ID" value="PSAMB.scaffold7991size6792.g30829.t1"/>
    <property type="gene ID" value="PSAMB.scaffold7991size6792.g30829"/>
</dbReference>
<sequence length="143" mass="15748">MKEGLVNIVSAYAPQTGCSSEEKADFWQLLNGMMQSVSAEEQVLVLGDLNGHLGMARSGYKQVHGGYAISNRNQEGEDVLAFMLTYDMALTNTYFKKKNEHLATYSSSGIKTQIIFCLEKLLCHNTTYSSLTSSSTHHGNQQG</sequence>
<dbReference type="SUPFAM" id="SSF56219">
    <property type="entry name" value="DNase I-like"/>
    <property type="match status" value="1"/>
</dbReference>
<dbReference type="Proteomes" id="UP000887566">
    <property type="component" value="Unplaced"/>
</dbReference>
<proteinExistence type="predicted"/>